<dbReference type="Gene3D" id="1.10.10.60">
    <property type="entry name" value="Homeodomain-like"/>
    <property type="match status" value="1"/>
</dbReference>
<evidence type="ECO:0000313" key="5">
    <source>
        <dbReference type="EMBL" id="AYG63631.1"/>
    </source>
</evidence>
<proteinExistence type="predicted"/>
<gene>
    <name evidence="5" type="ORF">CCGE525_33955</name>
</gene>
<dbReference type="InterPro" id="IPR050204">
    <property type="entry name" value="AraC_XylS_family_regulators"/>
</dbReference>
<sequence length="355" mass="39671">MINMSQLLHAIDVAGVGDTLTSSIDFTTLEYPPHEQFDAFRSMREGVEDGRLIRSKGLTFPARQVVWGLGKMVFAYTRLPGDGYIYGWQHLRKPIFDHWYILLPLQSSRSGGCEEIPAAMPTLHCLAKPFETQTAASGSLALYVPRDLFMPGSTPDHMANVQLGGGLGSLLADYMLLLRRSLHEVRLTETSYIVDATRALLAACVAPSREGMAKAQNPIERTIMERARQLIARKLLDADLTVDNLCKDLGLSRARLYRLFEADGGIHAYIRRERLLQTRKALSNHDDRRPICQIAEQWGFIDPSAFTRAFRHEFGISPRDVRSEAVRDSPDVFAETGTRLPLHGQSLGNMLSFAG</sequence>
<dbReference type="PROSITE" id="PS00041">
    <property type="entry name" value="HTH_ARAC_FAMILY_1"/>
    <property type="match status" value="1"/>
</dbReference>
<keyword evidence="3" id="KW-0804">Transcription</keyword>
<dbReference type="SMART" id="SM00342">
    <property type="entry name" value="HTH_ARAC"/>
    <property type="match status" value="1"/>
</dbReference>
<dbReference type="GO" id="GO:0043565">
    <property type="term" value="F:sequence-specific DNA binding"/>
    <property type="evidence" value="ECO:0007669"/>
    <property type="project" value="InterPro"/>
</dbReference>
<dbReference type="Pfam" id="PF12833">
    <property type="entry name" value="HTH_18"/>
    <property type="match status" value="1"/>
</dbReference>
<keyword evidence="5" id="KW-0614">Plasmid</keyword>
<evidence type="ECO:0000256" key="2">
    <source>
        <dbReference type="ARBA" id="ARBA00023125"/>
    </source>
</evidence>
<dbReference type="Proteomes" id="UP000282195">
    <property type="component" value="Plasmid pRCCGE525c"/>
</dbReference>
<dbReference type="GO" id="GO:0003700">
    <property type="term" value="F:DNA-binding transcription factor activity"/>
    <property type="evidence" value="ECO:0007669"/>
    <property type="project" value="InterPro"/>
</dbReference>
<keyword evidence="1" id="KW-0805">Transcription regulation</keyword>
<dbReference type="PANTHER" id="PTHR46796:SF6">
    <property type="entry name" value="ARAC SUBFAMILY"/>
    <property type="match status" value="1"/>
</dbReference>
<reference evidence="5 6" key="1">
    <citation type="submission" date="2018-10" db="EMBL/GenBank/DDBJ databases">
        <title>Rhizobium etli, R. leguminosarum and a new Rhizobium genospecies from Phaseolus dumosus.</title>
        <authorList>
            <person name="Ramirez-Puebla S.T."/>
            <person name="Rogel-Hernandez M.A."/>
            <person name="Guerrero G."/>
            <person name="Ormeno-Orrillo E."/>
            <person name="Martinez-Romero J.C."/>
            <person name="Negrete-Yankelevich S."/>
            <person name="Martinez-Romero E."/>
        </authorList>
    </citation>
    <scope>NUCLEOTIDE SEQUENCE [LARGE SCALE GENOMIC DNA]</scope>
    <source>
        <strain evidence="5 6">CCGE525</strain>
        <plasmid evidence="6">prccge525c</plasmid>
    </source>
</reference>
<evidence type="ECO:0000256" key="1">
    <source>
        <dbReference type="ARBA" id="ARBA00023015"/>
    </source>
</evidence>
<organism evidence="5 6">
    <name type="scientific">Rhizobium jaguaris</name>
    <dbReference type="NCBI Taxonomy" id="1312183"/>
    <lineage>
        <taxon>Bacteria</taxon>
        <taxon>Pseudomonadati</taxon>
        <taxon>Pseudomonadota</taxon>
        <taxon>Alphaproteobacteria</taxon>
        <taxon>Hyphomicrobiales</taxon>
        <taxon>Rhizobiaceae</taxon>
        <taxon>Rhizobium/Agrobacterium group</taxon>
        <taxon>Rhizobium</taxon>
    </lineage>
</organism>
<evidence type="ECO:0000313" key="6">
    <source>
        <dbReference type="Proteomes" id="UP000282195"/>
    </source>
</evidence>
<accession>A0A387G6R1</accession>
<dbReference type="OrthoDB" id="8004517at2"/>
<protein>
    <submittedName>
        <fullName evidence="5">AraC family transcriptional regulator</fullName>
    </submittedName>
</protein>
<feature type="domain" description="HTH araC/xylS-type" evidence="4">
    <location>
        <begin position="225"/>
        <end position="324"/>
    </location>
</feature>
<dbReference type="InterPro" id="IPR018060">
    <property type="entry name" value="HTH_AraC"/>
</dbReference>
<dbReference type="InterPro" id="IPR020449">
    <property type="entry name" value="Tscrpt_reg_AraC-type_HTH"/>
</dbReference>
<dbReference type="PANTHER" id="PTHR46796">
    <property type="entry name" value="HTH-TYPE TRANSCRIPTIONAL ACTIVATOR RHAS-RELATED"/>
    <property type="match status" value="1"/>
</dbReference>
<keyword evidence="6" id="KW-1185">Reference proteome</keyword>
<dbReference type="PROSITE" id="PS01124">
    <property type="entry name" value="HTH_ARAC_FAMILY_2"/>
    <property type="match status" value="1"/>
</dbReference>
<evidence type="ECO:0000256" key="3">
    <source>
        <dbReference type="ARBA" id="ARBA00023163"/>
    </source>
</evidence>
<dbReference type="InterPro" id="IPR009057">
    <property type="entry name" value="Homeodomain-like_sf"/>
</dbReference>
<dbReference type="PRINTS" id="PR00032">
    <property type="entry name" value="HTHARAC"/>
</dbReference>
<dbReference type="RefSeq" id="WP_120708528.1">
    <property type="nucleotide sequence ID" value="NZ_CP032695.1"/>
</dbReference>
<evidence type="ECO:0000259" key="4">
    <source>
        <dbReference type="PROSITE" id="PS01124"/>
    </source>
</evidence>
<dbReference type="EMBL" id="CP032695">
    <property type="protein sequence ID" value="AYG63631.1"/>
    <property type="molecule type" value="Genomic_DNA"/>
</dbReference>
<keyword evidence="2" id="KW-0238">DNA-binding</keyword>
<dbReference type="InterPro" id="IPR018062">
    <property type="entry name" value="HTH_AraC-typ_CS"/>
</dbReference>
<dbReference type="AlphaFoldDB" id="A0A387G6R1"/>
<geneLocation type="plasmid" evidence="6">
    <name>prccge525c</name>
</geneLocation>
<name>A0A387G6R1_9HYPH</name>
<dbReference type="KEGG" id="rjg:CCGE525_33955"/>
<dbReference type="SUPFAM" id="SSF46689">
    <property type="entry name" value="Homeodomain-like"/>
    <property type="match status" value="1"/>
</dbReference>